<name>C5L5V9_PERM5</name>
<organism evidence="2">
    <name type="scientific">Perkinsus marinus (strain ATCC 50983 / TXsc)</name>
    <dbReference type="NCBI Taxonomy" id="423536"/>
    <lineage>
        <taxon>Eukaryota</taxon>
        <taxon>Sar</taxon>
        <taxon>Alveolata</taxon>
        <taxon>Perkinsozoa</taxon>
        <taxon>Perkinsea</taxon>
        <taxon>Perkinsida</taxon>
        <taxon>Perkinsidae</taxon>
        <taxon>Perkinsus</taxon>
    </lineage>
</organism>
<dbReference type="AlphaFoldDB" id="C5L5V9"/>
<dbReference type="GeneID" id="9043330"/>
<dbReference type="InParanoid" id="C5L5V9"/>
<keyword evidence="2" id="KW-1185">Reference proteome</keyword>
<evidence type="ECO:0000313" key="1">
    <source>
        <dbReference type="EMBL" id="EER07885.1"/>
    </source>
</evidence>
<dbReference type="OrthoDB" id="417811at2759"/>
<gene>
    <name evidence="1" type="ORF">Pmar_PMAR023150</name>
</gene>
<dbReference type="RefSeq" id="XP_002776069.1">
    <property type="nucleotide sequence ID" value="XM_002776023.1"/>
</dbReference>
<sequence>MEHDSTGVCNSFTELMYIKRDDLREKIIAAADGLTLYLEMKAVVCLERERFE</sequence>
<feature type="non-terminal residue" evidence="1">
    <location>
        <position position="52"/>
    </location>
</feature>
<reference evidence="1 2" key="1">
    <citation type="submission" date="2008-07" db="EMBL/GenBank/DDBJ databases">
        <authorList>
            <person name="El-Sayed N."/>
            <person name="Caler E."/>
            <person name="Inman J."/>
            <person name="Amedeo P."/>
            <person name="Hass B."/>
            <person name="Wortman J."/>
        </authorList>
    </citation>
    <scope>NUCLEOTIDE SEQUENCE [LARGE SCALE GENOMIC DNA]</scope>
    <source>
        <strain evidence="2">ATCC 50983 / TXsc</strain>
    </source>
</reference>
<dbReference type="Proteomes" id="UP000007800">
    <property type="component" value="Unassembled WGS sequence"/>
</dbReference>
<proteinExistence type="predicted"/>
<evidence type="ECO:0000313" key="2">
    <source>
        <dbReference type="Proteomes" id="UP000007800"/>
    </source>
</evidence>
<dbReference type="EMBL" id="GG679572">
    <property type="protein sequence ID" value="EER07885.1"/>
    <property type="molecule type" value="Genomic_DNA"/>
</dbReference>
<accession>C5L5V9</accession>
<protein>
    <submittedName>
        <fullName evidence="1">Uncharacterized protein</fullName>
    </submittedName>
</protein>